<accession>A0A7V2T2W8</accession>
<dbReference type="EMBL" id="DRMS01000233">
    <property type="protein sequence ID" value="HFC92383.1"/>
    <property type="molecule type" value="Genomic_DNA"/>
</dbReference>
<proteinExistence type="predicted"/>
<dbReference type="Proteomes" id="UP000885750">
    <property type="component" value="Unassembled WGS sequence"/>
</dbReference>
<dbReference type="InterPro" id="IPR003749">
    <property type="entry name" value="ThiS/MoaD-like"/>
</dbReference>
<dbReference type="PANTHER" id="PTHR34472:SF1">
    <property type="entry name" value="SULFUR CARRIER PROTEIN THIS"/>
    <property type="match status" value="1"/>
</dbReference>
<dbReference type="InterPro" id="IPR012675">
    <property type="entry name" value="Beta-grasp_dom_sf"/>
</dbReference>
<dbReference type="Pfam" id="PF02597">
    <property type="entry name" value="ThiS"/>
    <property type="match status" value="1"/>
</dbReference>
<name>A0A7V2T2W8_LEUMU</name>
<dbReference type="NCBIfam" id="TIGR01683">
    <property type="entry name" value="thiS"/>
    <property type="match status" value="1"/>
</dbReference>
<dbReference type="SUPFAM" id="SSF54285">
    <property type="entry name" value="MoaD/ThiS"/>
    <property type="match status" value="1"/>
</dbReference>
<reference evidence="1" key="1">
    <citation type="journal article" date="2020" name="mSystems">
        <title>Genome- and Community-Level Interaction Insights into Carbon Utilization and Element Cycling Functions of Hydrothermarchaeota in Hydrothermal Sediment.</title>
        <authorList>
            <person name="Zhou Z."/>
            <person name="Liu Y."/>
            <person name="Xu W."/>
            <person name="Pan J."/>
            <person name="Luo Z.H."/>
            <person name="Li M."/>
        </authorList>
    </citation>
    <scope>NUCLEOTIDE SEQUENCE [LARGE SCALE GENOMIC DNA]</scope>
    <source>
        <strain evidence="1">HyVt-493</strain>
    </source>
</reference>
<gene>
    <name evidence="1" type="primary">thiS</name>
    <name evidence="1" type="ORF">ENJ51_06170</name>
</gene>
<evidence type="ECO:0000313" key="1">
    <source>
        <dbReference type="EMBL" id="HFC92383.1"/>
    </source>
</evidence>
<dbReference type="InterPro" id="IPR016155">
    <property type="entry name" value="Mopterin_synth/thiamin_S_b"/>
</dbReference>
<dbReference type="CDD" id="cd00565">
    <property type="entry name" value="Ubl_ThiS"/>
    <property type="match status" value="1"/>
</dbReference>
<dbReference type="PANTHER" id="PTHR34472">
    <property type="entry name" value="SULFUR CARRIER PROTEIN THIS"/>
    <property type="match status" value="1"/>
</dbReference>
<protein>
    <submittedName>
        <fullName evidence="1">Sulfur carrier protein ThiS</fullName>
    </submittedName>
</protein>
<comment type="caution">
    <text evidence="1">The sequence shown here is derived from an EMBL/GenBank/DDBJ whole genome shotgun (WGS) entry which is preliminary data.</text>
</comment>
<dbReference type="AlphaFoldDB" id="A0A7V2T2W8"/>
<dbReference type="Gene3D" id="3.10.20.30">
    <property type="match status" value="1"/>
</dbReference>
<sequence>MKLTLNGKPKELPEIMSVEKAIAHWQPEAEKFAVAVNGEFVPRGSYADTLLQANDQVELLSPIVGG</sequence>
<dbReference type="InterPro" id="IPR010035">
    <property type="entry name" value="Thi_S"/>
</dbReference>
<organism evidence="1">
    <name type="scientific">Leucothrix mucor</name>
    <dbReference type="NCBI Taxonomy" id="45248"/>
    <lineage>
        <taxon>Bacteria</taxon>
        <taxon>Pseudomonadati</taxon>
        <taxon>Pseudomonadota</taxon>
        <taxon>Gammaproteobacteria</taxon>
        <taxon>Thiotrichales</taxon>
        <taxon>Thiotrichaceae</taxon>
        <taxon>Leucothrix</taxon>
    </lineage>
</organism>